<dbReference type="PANTHER" id="PTHR34217:SF1">
    <property type="entry name" value="CARBOXYPEPTIDASE 1"/>
    <property type="match status" value="1"/>
</dbReference>
<dbReference type="Proteomes" id="UP000675284">
    <property type="component" value="Unassembled WGS sequence"/>
</dbReference>
<dbReference type="GO" id="GO:0006508">
    <property type="term" value="P:proteolysis"/>
    <property type="evidence" value="ECO:0007669"/>
    <property type="project" value="UniProtKB-KW"/>
</dbReference>
<dbReference type="InterPro" id="IPR013647">
    <property type="entry name" value="OligopepF_N_dom"/>
</dbReference>
<gene>
    <name evidence="10" type="ORF">KCX74_13925</name>
</gene>
<dbReference type="InterPro" id="IPR001333">
    <property type="entry name" value="Peptidase_M32_Taq"/>
</dbReference>
<dbReference type="RefSeq" id="WP_166530626.1">
    <property type="nucleotide sequence ID" value="NZ_JAGSOT010000044.1"/>
</dbReference>
<organism evidence="10 11">
    <name type="scientific">Virgibacillus salarius</name>
    <dbReference type="NCBI Taxonomy" id="447199"/>
    <lineage>
        <taxon>Bacteria</taxon>
        <taxon>Bacillati</taxon>
        <taxon>Bacillota</taxon>
        <taxon>Bacilli</taxon>
        <taxon>Bacillales</taxon>
        <taxon>Bacillaceae</taxon>
        <taxon>Virgibacillus</taxon>
    </lineage>
</organism>
<evidence type="ECO:0000313" key="10">
    <source>
        <dbReference type="EMBL" id="MBR7797135.1"/>
    </source>
</evidence>
<dbReference type="InterPro" id="IPR001567">
    <property type="entry name" value="Pept_M3A_M3B_dom"/>
</dbReference>
<dbReference type="GO" id="GO:0046872">
    <property type="term" value="F:metal ion binding"/>
    <property type="evidence" value="ECO:0007669"/>
    <property type="project" value="UniProtKB-UniRule"/>
</dbReference>
<evidence type="ECO:0000259" key="9">
    <source>
        <dbReference type="Pfam" id="PF08439"/>
    </source>
</evidence>
<keyword evidence="4 6" id="KW-0862">Zinc</keyword>
<comment type="similarity">
    <text evidence="6">Belongs to the peptidase M3 family.</text>
</comment>
<dbReference type="PANTHER" id="PTHR34217">
    <property type="entry name" value="METAL-DEPENDENT CARBOXYPEPTIDASE"/>
    <property type="match status" value="1"/>
</dbReference>
<evidence type="ECO:0000313" key="11">
    <source>
        <dbReference type="Proteomes" id="UP000675284"/>
    </source>
</evidence>
<comment type="caution">
    <text evidence="10">The sequence shown here is derived from an EMBL/GenBank/DDBJ whole genome shotgun (WGS) entry which is preliminary data.</text>
</comment>
<keyword evidence="2 6" id="KW-0479">Metal-binding</keyword>
<sequence>MEQTIKENWELDTLYTGGKDSKKLHETLNQLKREIDRLHTKIGTVDDQLSFASCLRDVQKNLKGLRELEDYIVCLYAVNVGEPDILKIMNEIDHVRSMFEALFVDIDTHIDHFSVDQWNHFIQLQEVEDVRFYLEERRAGIKDRLPAEMEKLINKLAINGFIGWENYYEQLMGELKILIDKQGKVEEASIGQALMYLASPNRSLRKNTAEALMDVLQQNGSSFATTFNRISGFRLDVYEKRGWDNMLKEAMDKNRMKEKTLHTMLSAIRAKSYIMQPYLKRKAQLMKLKKMAWYDTDVPSFTSKDKITYAEAADLIITQFSKFSEKLGTFAANAFANGWIEAEDRKGKMHGGFCAYLPIAKESRIFLTYTGSYQDVVTIAHELGHAYHNYLVNDQPAFAQERSTSIAETASTFAENLVLDAVIDSASNEEEKLTLLEMKIGNGLKYQVTVPAMFDFEMKLYEQRKSGPLKPNEINELMTSTFKQVYGDTVKDMNPYLWMTIPHLYRTELPFYNFPYTIGYLLSNVMYAQYKENPVQFPAQYDAFLKNTGKMTIEQLAAHYLKQDITDLSFWEASLQPTIEAIEQYKKLSERKWQEMR</sequence>
<dbReference type="Gene3D" id="1.10.1370.20">
    <property type="entry name" value="Oligoendopeptidase f, C-terminal domain"/>
    <property type="match status" value="1"/>
</dbReference>
<dbReference type="InterPro" id="IPR034006">
    <property type="entry name" value="M3B_PepF_2"/>
</dbReference>
<dbReference type="InterPro" id="IPR042088">
    <property type="entry name" value="OligoPept_F_C"/>
</dbReference>
<keyword evidence="7" id="KW-0175">Coiled coil</keyword>
<accession>A0A941DUT3</accession>
<protein>
    <submittedName>
        <fullName evidence="10">M3 family oligoendopeptidase</fullName>
    </submittedName>
</protein>
<dbReference type="EMBL" id="JAGSOT010000044">
    <property type="protein sequence ID" value="MBR7797135.1"/>
    <property type="molecule type" value="Genomic_DNA"/>
</dbReference>
<feature type="domain" description="Peptidase M3A/M3B catalytic" evidence="8">
    <location>
        <begin position="196"/>
        <end position="552"/>
    </location>
</feature>
<dbReference type="GO" id="GO:0004222">
    <property type="term" value="F:metalloendopeptidase activity"/>
    <property type="evidence" value="ECO:0007669"/>
    <property type="project" value="InterPro"/>
</dbReference>
<evidence type="ECO:0000256" key="7">
    <source>
        <dbReference type="SAM" id="Coils"/>
    </source>
</evidence>
<evidence type="ECO:0000256" key="1">
    <source>
        <dbReference type="ARBA" id="ARBA00022670"/>
    </source>
</evidence>
<evidence type="ECO:0000259" key="8">
    <source>
        <dbReference type="Pfam" id="PF01432"/>
    </source>
</evidence>
<dbReference type="AlphaFoldDB" id="A0A941DUT3"/>
<keyword evidence="1 6" id="KW-0645">Protease</keyword>
<dbReference type="CDD" id="cd09607">
    <property type="entry name" value="M3B_PepF"/>
    <property type="match status" value="1"/>
</dbReference>
<name>A0A941DUT3_9BACI</name>
<reference evidence="10" key="1">
    <citation type="submission" date="2021-04" db="EMBL/GenBank/DDBJ databases">
        <title>Isolation and polyphasic classification of algal microorganism.</title>
        <authorList>
            <person name="Wang S."/>
        </authorList>
    </citation>
    <scope>NUCLEOTIDE SEQUENCE</scope>
    <source>
        <strain evidence="10">720a</strain>
    </source>
</reference>
<dbReference type="Gene3D" id="1.20.140.70">
    <property type="entry name" value="Oligopeptidase f, N-terminal domain"/>
    <property type="match status" value="1"/>
</dbReference>
<evidence type="ECO:0000256" key="3">
    <source>
        <dbReference type="ARBA" id="ARBA00022801"/>
    </source>
</evidence>
<comment type="cofactor">
    <cofactor evidence="6">
        <name>Zn(2+)</name>
        <dbReference type="ChEBI" id="CHEBI:29105"/>
    </cofactor>
    <text evidence="6">Binds 1 zinc ion.</text>
</comment>
<dbReference type="Pfam" id="PF08439">
    <property type="entry name" value="Peptidase_M3_N"/>
    <property type="match status" value="1"/>
</dbReference>
<feature type="coiled-coil region" evidence="7">
    <location>
        <begin position="21"/>
        <end position="48"/>
    </location>
</feature>
<dbReference type="GO" id="GO:0004181">
    <property type="term" value="F:metallocarboxypeptidase activity"/>
    <property type="evidence" value="ECO:0007669"/>
    <property type="project" value="InterPro"/>
</dbReference>
<evidence type="ECO:0000256" key="4">
    <source>
        <dbReference type="ARBA" id="ARBA00022833"/>
    </source>
</evidence>
<evidence type="ECO:0000256" key="6">
    <source>
        <dbReference type="RuleBase" id="RU003435"/>
    </source>
</evidence>
<keyword evidence="11" id="KW-1185">Reference proteome</keyword>
<evidence type="ECO:0000256" key="5">
    <source>
        <dbReference type="ARBA" id="ARBA00023049"/>
    </source>
</evidence>
<keyword evidence="5 6" id="KW-0482">Metalloprotease</keyword>
<evidence type="ECO:0000256" key="2">
    <source>
        <dbReference type="ARBA" id="ARBA00022723"/>
    </source>
</evidence>
<dbReference type="SUPFAM" id="SSF55486">
    <property type="entry name" value="Metalloproteases ('zincins'), catalytic domain"/>
    <property type="match status" value="1"/>
</dbReference>
<proteinExistence type="inferred from homology"/>
<dbReference type="Pfam" id="PF01432">
    <property type="entry name" value="Peptidase_M3"/>
    <property type="match status" value="1"/>
</dbReference>
<keyword evidence="3 6" id="KW-0378">Hydrolase</keyword>
<feature type="domain" description="Oligopeptidase F N-terminal" evidence="9">
    <location>
        <begin position="116"/>
        <end position="176"/>
    </location>
</feature>